<evidence type="ECO:0000313" key="22">
    <source>
        <dbReference type="Proteomes" id="UP000308365"/>
    </source>
</evidence>
<evidence type="ECO:0000256" key="20">
    <source>
        <dbReference type="SAM" id="MobiDB-lite"/>
    </source>
</evidence>
<proteinExistence type="inferred from homology"/>
<protein>
    <recommendedName>
        <fullName evidence="15">GDP-fucose protein O-fucosyltransferase 2</fullName>
        <ecNumber evidence="4">2.4.1.221</ecNumber>
    </recommendedName>
    <alternativeName>
        <fullName evidence="16">Peptide-O-fucosyltransferase 2</fullName>
    </alternativeName>
</protein>
<evidence type="ECO:0000256" key="6">
    <source>
        <dbReference type="ARBA" id="ARBA00022679"/>
    </source>
</evidence>
<dbReference type="GO" id="GO:0005794">
    <property type="term" value="C:Golgi apparatus"/>
    <property type="evidence" value="ECO:0007669"/>
    <property type="project" value="UniProtKB-SubCell"/>
</dbReference>
<keyword evidence="10" id="KW-1015">Disulfide bond</keyword>
<dbReference type="EC" id="2.4.1.221" evidence="4"/>
<evidence type="ECO:0000256" key="14">
    <source>
        <dbReference type="ARBA" id="ARBA00025803"/>
    </source>
</evidence>
<dbReference type="Proteomes" id="UP000308365">
    <property type="component" value="Unassembled WGS sequence"/>
</dbReference>
<dbReference type="GO" id="GO:0005789">
    <property type="term" value="C:endoplasmic reticulum membrane"/>
    <property type="evidence" value="ECO:0007669"/>
    <property type="project" value="UniProtKB-ARBA"/>
</dbReference>
<evidence type="ECO:0000256" key="3">
    <source>
        <dbReference type="ARBA" id="ARBA00004922"/>
    </source>
</evidence>
<dbReference type="Pfam" id="PF10250">
    <property type="entry name" value="O-FucT"/>
    <property type="match status" value="1"/>
</dbReference>
<dbReference type="InterPro" id="IPR019378">
    <property type="entry name" value="GDP-Fuc_O-FucTrfase"/>
</dbReference>
<comment type="function">
    <text evidence="19">Catalyzes the reaction that attaches fucose through an O-glycosidic linkage to a conserved serine or threonine residue in the consensus sequence C1-X-X-S/T-C2 of thrombospondin type I repeats (TSRs) where C1 and C2 are the first and second cysteines of the repeat, respectively. O-fucosylates members of several protein families including the ADAMTS, the thrombospondin (TSP) and spondin families. Required for the proper secretion of ADAMTS family members such as ADAMTSL1 and ADAMTS13. The O-fucosylation of TSRs is also required for restricting epithelial to mesenchymal transition (EMT), maintaining the correct patterning of mesoderm and localization of the definite endoderm.</text>
</comment>
<dbReference type="FunFam" id="3.40.50.11340:FF:000002">
    <property type="entry name" value="GDP-fucose protein O-fucosyltransferase 2"/>
    <property type="match status" value="1"/>
</dbReference>
<keyword evidence="13" id="KW-0119">Carbohydrate metabolism</keyword>
<evidence type="ECO:0000256" key="1">
    <source>
        <dbReference type="ARBA" id="ARBA00004240"/>
    </source>
</evidence>
<evidence type="ECO:0000256" key="8">
    <source>
        <dbReference type="ARBA" id="ARBA00022824"/>
    </source>
</evidence>
<evidence type="ECO:0000256" key="12">
    <source>
        <dbReference type="ARBA" id="ARBA00023253"/>
    </source>
</evidence>
<organism evidence="21 22">
    <name type="scientific">Monodon monoceros</name>
    <name type="common">Narwhal</name>
    <name type="synonym">Ceratodon monodon</name>
    <dbReference type="NCBI Taxonomy" id="40151"/>
    <lineage>
        <taxon>Eukaryota</taxon>
        <taxon>Metazoa</taxon>
        <taxon>Chordata</taxon>
        <taxon>Craniata</taxon>
        <taxon>Vertebrata</taxon>
        <taxon>Euteleostomi</taxon>
        <taxon>Mammalia</taxon>
        <taxon>Eutheria</taxon>
        <taxon>Laurasiatheria</taxon>
        <taxon>Artiodactyla</taxon>
        <taxon>Whippomorpha</taxon>
        <taxon>Cetacea</taxon>
        <taxon>Odontoceti</taxon>
        <taxon>Monodontidae</taxon>
        <taxon>Monodon</taxon>
    </lineage>
</organism>
<dbReference type="EMBL" id="RWIC01000839">
    <property type="protein sequence ID" value="TKC39792.1"/>
    <property type="molecule type" value="Genomic_DNA"/>
</dbReference>
<keyword evidence="11" id="KW-0325">Glycoprotein</keyword>
<keyword evidence="9" id="KW-0333">Golgi apparatus</keyword>
<sequence>MVVQTKPLGGHEGPRPLGDQSPPRRTAAHGGNTAQRTTVTGERWHHTARPEATDRAWSRALGRGRGVLGFLCGAPALKKHSPALPARYLLYDVNPPEGFNLRRDVYIRVASLLKTLLKTEEWVLVLPPWGRLYHWKSPDIRQVRIPWSDFFDLPSLSRNIPVMEYEQFIAESGGPFIDQVYVLQGYAEGWKEGAWEEKIDSRPCIEPPLYSQDKHEYYRYHRGSASIIAPVLLRNTSARASHMTVLSGACEHKNLLFLLKNRSVMLDRAENLLHDHYGGKEYWDTRRSMVFAKHLRAVGDEFRSRYLNSTDAADRIPFEEDWTKMKERAEREHPCLSQGCRAPLPQVPEMLLINREPPSLCRSCLVLLHQVQLGSSLGGPYLGVHLRRKDFTWGHREDVPSLEGAARRIRSLMKTHQLDRVFVATDAARKELDGLRRLLPEMVRFEPTWEELELYKDGGVAIVDQWVCAHARFFIGTSVSTFSFRIHEEREILGLDPKTTYNRFCGDEEKACEQPTHWRIAY</sequence>
<evidence type="ECO:0000256" key="11">
    <source>
        <dbReference type="ARBA" id="ARBA00023180"/>
    </source>
</evidence>
<keyword evidence="6" id="KW-0808">Transferase</keyword>
<keyword evidence="7" id="KW-0732">Signal</keyword>
<keyword evidence="5" id="KW-0328">Glycosyltransferase</keyword>
<dbReference type="CDD" id="cd11298">
    <property type="entry name" value="O-FucT-2"/>
    <property type="match status" value="1"/>
</dbReference>
<dbReference type="PANTHER" id="PTHR13398:SF0">
    <property type="entry name" value="GDP-FUCOSE PROTEIN O-FUCOSYLTRANSFERASE 2"/>
    <property type="match status" value="1"/>
</dbReference>
<accession>A0A4U1ETB0</accession>
<comment type="pathway">
    <text evidence="3">Protein modification; protein glycosylation.</text>
</comment>
<dbReference type="InterPro" id="IPR045130">
    <property type="entry name" value="OFUT2-like"/>
</dbReference>
<evidence type="ECO:0000256" key="13">
    <source>
        <dbReference type="ARBA" id="ARBA00023277"/>
    </source>
</evidence>
<gene>
    <name evidence="21" type="ORF">EI555_004710</name>
</gene>
<evidence type="ECO:0000256" key="18">
    <source>
        <dbReference type="ARBA" id="ARBA00048647"/>
    </source>
</evidence>
<dbReference type="GO" id="GO:0046922">
    <property type="term" value="F:peptide-O-fucosyltransferase activity"/>
    <property type="evidence" value="ECO:0007669"/>
    <property type="project" value="UniProtKB-EC"/>
</dbReference>
<evidence type="ECO:0000256" key="17">
    <source>
        <dbReference type="ARBA" id="ARBA00047273"/>
    </source>
</evidence>
<dbReference type="GO" id="GO:0006004">
    <property type="term" value="P:fucose metabolic process"/>
    <property type="evidence" value="ECO:0007669"/>
    <property type="project" value="UniProtKB-KW"/>
</dbReference>
<keyword evidence="12" id="KW-0294">Fucose metabolism</keyword>
<evidence type="ECO:0000256" key="2">
    <source>
        <dbReference type="ARBA" id="ARBA00004555"/>
    </source>
</evidence>
<comment type="subcellular location">
    <subcellularLocation>
        <location evidence="1">Endoplasmic reticulum</location>
    </subcellularLocation>
    <subcellularLocation>
        <location evidence="2">Golgi apparatus</location>
    </subcellularLocation>
</comment>
<evidence type="ECO:0000256" key="7">
    <source>
        <dbReference type="ARBA" id="ARBA00022729"/>
    </source>
</evidence>
<evidence type="ECO:0000256" key="9">
    <source>
        <dbReference type="ARBA" id="ARBA00023034"/>
    </source>
</evidence>
<dbReference type="Gene3D" id="3.40.50.11350">
    <property type="match status" value="1"/>
</dbReference>
<comment type="caution">
    <text evidence="21">The sequence shown here is derived from an EMBL/GenBank/DDBJ whole genome shotgun (WGS) entry which is preliminary data.</text>
</comment>
<feature type="region of interest" description="Disordered" evidence="20">
    <location>
        <begin position="1"/>
        <end position="51"/>
    </location>
</feature>
<keyword evidence="8" id="KW-0256">Endoplasmic reticulum</keyword>
<evidence type="ECO:0000256" key="5">
    <source>
        <dbReference type="ARBA" id="ARBA00022676"/>
    </source>
</evidence>
<dbReference type="AlphaFoldDB" id="A0A4U1ETB0"/>
<reference evidence="22" key="1">
    <citation type="journal article" date="2019" name="IScience">
        <title>Narwhal Genome Reveals Long-Term Low Genetic Diversity despite Current Large Abundance Size.</title>
        <authorList>
            <person name="Westbury M.V."/>
            <person name="Petersen B."/>
            <person name="Garde E."/>
            <person name="Heide-Jorgensen M.P."/>
            <person name="Lorenzen E.D."/>
        </authorList>
    </citation>
    <scope>NUCLEOTIDE SEQUENCE [LARGE SCALE GENOMIC DNA]</scope>
</reference>
<comment type="catalytic activity">
    <reaction evidence="17">
        <text>L-threonyl-[protein] + GDP-beta-L-fucose = 3-O-(alpha-L-fucosyl)-L-threonyl-[protein] + GDP + H(+)</text>
        <dbReference type="Rhea" id="RHEA:70491"/>
        <dbReference type="Rhea" id="RHEA-COMP:11060"/>
        <dbReference type="Rhea" id="RHEA-COMP:17915"/>
        <dbReference type="ChEBI" id="CHEBI:15378"/>
        <dbReference type="ChEBI" id="CHEBI:30013"/>
        <dbReference type="ChEBI" id="CHEBI:57273"/>
        <dbReference type="ChEBI" id="CHEBI:58189"/>
        <dbReference type="ChEBI" id="CHEBI:189631"/>
        <dbReference type="EC" id="2.4.1.221"/>
    </reaction>
    <physiologicalReaction direction="left-to-right" evidence="17">
        <dbReference type="Rhea" id="RHEA:70492"/>
    </physiologicalReaction>
</comment>
<evidence type="ECO:0000256" key="10">
    <source>
        <dbReference type="ARBA" id="ARBA00023157"/>
    </source>
</evidence>
<name>A0A4U1ETB0_MONMO</name>
<evidence type="ECO:0000256" key="19">
    <source>
        <dbReference type="ARBA" id="ARBA00057700"/>
    </source>
</evidence>
<dbReference type="Gene3D" id="3.40.50.11340">
    <property type="match status" value="1"/>
</dbReference>
<evidence type="ECO:0000313" key="21">
    <source>
        <dbReference type="EMBL" id="TKC39792.1"/>
    </source>
</evidence>
<evidence type="ECO:0000256" key="16">
    <source>
        <dbReference type="ARBA" id="ARBA00033083"/>
    </source>
</evidence>
<evidence type="ECO:0000256" key="15">
    <source>
        <dbReference type="ARBA" id="ARBA00026232"/>
    </source>
</evidence>
<feature type="compositionally biased region" description="Basic and acidic residues" evidence="20">
    <location>
        <begin position="42"/>
        <end position="51"/>
    </location>
</feature>
<dbReference type="PANTHER" id="PTHR13398">
    <property type="entry name" value="GDP-FUCOSE PROTEIN O-FUCOSYLTRANSFERASE 2"/>
    <property type="match status" value="1"/>
</dbReference>
<dbReference type="FunFam" id="3.40.50.11350:FF:000002">
    <property type="entry name" value="GDP-fucose protein O-fucosyltransferase 2"/>
    <property type="match status" value="1"/>
</dbReference>
<comment type="catalytic activity">
    <reaction evidence="18">
        <text>L-seryl-[protein] + GDP-beta-L-fucose = 3-O-(alpha-L-fucosyl)-L-seryl-[protein] + GDP + H(+)</text>
        <dbReference type="Rhea" id="RHEA:63644"/>
        <dbReference type="Rhea" id="RHEA-COMP:9863"/>
        <dbReference type="Rhea" id="RHEA-COMP:17914"/>
        <dbReference type="ChEBI" id="CHEBI:15378"/>
        <dbReference type="ChEBI" id="CHEBI:29999"/>
        <dbReference type="ChEBI" id="CHEBI:57273"/>
        <dbReference type="ChEBI" id="CHEBI:58189"/>
        <dbReference type="ChEBI" id="CHEBI:189632"/>
        <dbReference type="EC" id="2.4.1.221"/>
    </reaction>
    <physiologicalReaction direction="left-to-right" evidence="18">
        <dbReference type="Rhea" id="RHEA:63645"/>
    </physiologicalReaction>
</comment>
<comment type="similarity">
    <text evidence="14">Belongs to the glycosyltransferase 68 family.</text>
</comment>
<evidence type="ECO:0000256" key="4">
    <source>
        <dbReference type="ARBA" id="ARBA00012196"/>
    </source>
</evidence>